<organism evidence="8">
    <name type="scientific">freshwater metagenome</name>
    <dbReference type="NCBI Taxonomy" id="449393"/>
    <lineage>
        <taxon>unclassified sequences</taxon>
        <taxon>metagenomes</taxon>
        <taxon>ecological metagenomes</taxon>
    </lineage>
</organism>
<evidence type="ECO:0000313" key="8">
    <source>
        <dbReference type="EMBL" id="CAB5022562.1"/>
    </source>
</evidence>
<proteinExistence type="predicted"/>
<keyword evidence="3" id="KW-0274">FAD</keyword>
<dbReference type="PANTHER" id="PTHR43400:SF10">
    <property type="entry name" value="3-OXOSTEROID 1-DEHYDROGENASE"/>
    <property type="match status" value="1"/>
</dbReference>
<comment type="cofactor">
    <cofactor evidence="1">
        <name>FAD</name>
        <dbReference type="ChEBI" id="CHEBI:57692"/>
    </cofactor>
</comment>
<evidence type="ECO:0000256" key="4">
    <source>
        <dbReference type="ARBA" id="ARBA00023002"/>
    </source>
</evidence>
<feature type="domain" description="FAD-dependent oxidoreductase 2 FAD-binding" evidence="5">
    <location>
        <begin position="14"/>
        <end position="522"/>
    </location>
</feature>
<dbReference type="GO" id="GO:0008202">
    <property type="term" value="P:steroid metabolic process"/>
    <property type="evidence" value="ECO:0007669"/>
    <property type="project" value="UniProtKB-ARBA"/>
</dbReference>
<keyword evidence="2" id="KW-0285">Flavoprotein</keyword>
<dbReference type="InterPro" id="IPR027477">
    <property type="entry name" value="Succ_DH/fumarate_Rdtase_cat_sf"/>
</dbReference>
<dbReference type="InterPro" id="IPR036188">
    <property type="entry name" value="FAD/NAD-bd_sf"/>
</dbReference>
<sequence length="544" mass="58269">MLTTRPERWDRVVDAIIVGSGGAALTAATMAHDGGAEVLVLEKASLIGGTTAVSGGVVWLPGNHHMAEVGISDSREDALAYLRRLTCGHEHDPAVLETFVDTAPEVLSYLEANTPLRMQPVANFPDYFFAYDVPGKKSGGRSCEPLPYAVGDEIPEWRDRLVTRGTLMSLGSNTMLAEDFAEPTEELKAELARREAQDIRTKGAALIAMLFKGLLERGVELLLETPVRELIVVDGSVIGVRAEANGQSIFVAARKGVVLACGGYEWNKEMVRAFIGYEVQPLSPPNNVGDGLVMAMEAGAQLANMTSYFGQPAMFDPEISRDGELVPQFEWGRGAPGSLIVNRTGARFANEAMPYNDFPKAFGAYDATQNEFPNEGPGWMIFDQGVRDSTRILSMIPGRPTPDWVPVANSIRDLAALIGLDADTLEATVATFDENASQGLDPLFHRTELGLMAPGAVRPLNQGPFYAVVIWPGALGTNGGPRLDTNGQVRGYRTPVIDGLYAAGNTAASAYAWAYPGGGATIANGMVFGFRAGRHLAAQPARDI</sequence>
<dbReference type="InterPro" id="IPR003953">
    <property type="entry name" value="FAD-dep_OxRdtase_2_FAD-bd"/>
</dbReference>
<evidence type="ECO:0000259" key="5">
    <source>
        <dbReference type="Pfam" id="PF00890"/>
    </source>
</evidence>
<evidence type="ECO:0000256" key="2">
    <source>
        <dbReference type="ARBA" id="ARBA00022630"/>
    </source>
</evidence>
<evidence type="ECO:0000313" key="7">
    <source>
        <dbReference type="EMBL" id="CAB4939231.1"/>
    </source>
</evidence>
<dbReference type="Gene3D" id="3.50.50.60">
    <property type="entry name" value="FAD/NAD(P)-binding domain"/>
    <property type="match status" value="2"/>
</dbReference>
<gene>
    <name evidence="6" type="ORF">UFOPK2754_01317</name>
    <name evidence="7" type="ORF">UFOPK3543_03146</name>
    <name evidence="8" type="ORF">UFOPK3967_02855</name>
</gene>
<accession>A0A6J7R3W9</accession>
<dbReference type="SUPFAM" id="SSF56425">
    <property type="entry name" value="Succinate dehydrogenase/fumarate reductase flavoprotein, catalytic domain"/>
    <property type="match status" value="1"/>
</dbReference>
<dbReference type="Pfam" id="PF00890">
    <property type="entry name" value="FAD_binding_2"/>
    <property type="match status" value="1"/>
</dbReference>
<evidence type="ECO:0000256" key="1">
    <source>
        <dbReference type="ARBA" id="ARBA00001974"/>
    </source>
</evidence>
<evidence type="ECO:0000313" key="6">
    <source>
        <dbReference type="EMBL" id="CAB4743085.1"/>
    </source>
</evidence>
<protein>
    <submittedName>
        <fullName evidence="8">Unannotated protein</fullName>
    </submittedName>
</protein>
<dbReference type="AlphaFoldDB" id="A0A6J7R3W9"/>
<keyword evidence="4" id="KW-0560">Oxidoreductase</keyword>
<dbReference type="InterPro" id="IPR050315">
    <property type="entry name" value="FAD-oxidoreductase_2"/>
</dbReference>
<name>A0A6J7R3W9_9ZZZZ</name>
<dbReference type="PANTHER" id="PTHR43400">
    <property type="entry name" value="FUMARATE REDUCTASE"/>
    <property type="match status" value="1"/>
</dbReference>
<dbReference type="EMBL" id="CAFBOS010000255">
    <property type="protein sequence ID" value="CAB5022562.1"/>
    <property type="molecule type" value="Genomic_DNA"/>
</dbReference>
<dbReference type="SUPFAM" id="SSF51905">
    <property type="entry name" value="FAD/NAD(P)-binding domain"/>
    <property type="match status" value="1"/>
</dbReference>
<dbReference type="EMBL" id="CAFBMH010000212">
    <property type="protein sequence ID" value="CAB4939231.1"/>
    <property type="molecule type" value="Genomic_DNA"/>
</dbReference>
<dbReference type="EMBL" id="CAEZYR010000042">
    <property type="protein sequence ID" value="CAB4743085.1"/>
    <property type="molecule type" value="Genomic_DNA"/>
</dbReference>
<dbReference type="GO" id="GO:0016491">
    <property type="term" value="F:oxidoreductase activity"/>
    <property type="evidence" value="ECO:0007669"/>
    <property type="project" value="UniProtKB-KW"/>
</dbReference>
<evidence type="ECO:0000256" key="3">
    <source>
        <dbReference type="ARBA" id="ARBA00022827"/>
    </source>
</evidence>
<reference evidence="8" key="1">
    <citation type="submission" date="2020-05" db="EMBL/GenBank/DDBJ databases">
        <authorList>
            <person name="Chiriac C."/>
            <person name="Salcher M."/>
            <person name="Ghai R."/>
            <person name="Kavagutti S V."/>
        </authorList>
    </citation>
    <scope>NUCLEOTIDE SEQUENCE</scope>
</reference>